<dbReference type="STRING" id="1484053.SAMN05444274_104372"/>
<proteinExistence type="predicted"/>
<dbReference type="OrthoDB" id="1116385at2"/>
<name>A0A1M5AKY4_9BACT</name>
<organism evidence="1 2">
    <name type="scientific">Mariniphaga anaerophila</name>
    <dbReference type="NCBI Taxonomy" id="1484053"/>
    <lineage>
        <taxon>Bacteria</taxon>
        <taxon>Pseudomonadati</taxon>
        <taxon>Bacteroidota</taxon>
        <taxon>Bacteroidia</taxon>
        <taxon>Marinilabiliales</taxon>
        <taxon>Prolixibacteraceae</taxon>
        <taxon>Mariniphaga</taxon>
    </lineage>
</organism>
<gene>
    <name evidence="1" type="ORF">SAMN05444274_104372</name>
</gene>
<accession>A0A1M5AKY4</accession>
<sequence>MDEKKEQKIIVFTTLSEKDKNLILNGVKLASVFKKELCLVYRLNKKEAKKSEMAKKKLNEYLVPLNREIPGLKTSLLLLTEPLKYVPDTLADEHEAILFVADSGLFKTYSKAVTESPVPFIFVYPEAPLSSFKNIVLPVDIRKENSDSSLWCSWFGRFNRSEIIAIAANDRLKESKKQIGKNILLTKKLFLKFNINHKIFKGQKSSLQNSFEALDFALSNNADMLVILGSSVITPLDWLLGLPEKKIIKKAGSLPVLLVNPRRDNYILCD</sequence>
<dbReference type="AlphaFoldDB" id="A0A1M5AKY4"/>
<evidence type="ECO:0008006" key="3">
    <source>
        <dbReference type="Google" id="ProtNLM"/>
    </source>
</evidence>
<dbReference type="RefSeq" id="WP_073001488.1">
    <property type="nucleotide sequence ID" value="NZ_FQUM01000004.1"/>
</dbReference>
<reference evidence="2" key="1">
    <citation type="submission" date="2016-11" db="EMBL/GenBank/DDBJ databases">
        <authorList>
            <person name="Varghese N."/>
            <person name="Submissions S."/>
        </authorList>
    </citation>
    <scope>NUCLEOTIDE SEQUENCE [LARGE SCALE GENOMIC DNA]</scope>
    <source>
        <strain evidence="2">DSM 26910</strain>
    </source>
</reference>
<keyword evidence="2" id="KW-1185">Reference proteome</keyword>
<evidence type="ECO:0000313" key="1">
    <source>
        <dbReference type="EMBL" id="SHF30794.1"/>
    </source>
</evidence>
<protein>
    <recommendedName>
        <fullName evidence="3">Universal stress protein family protein</fullName>
    </recommendedName>
</protein>
<dbReference type="Proteomes" id="UP000184164">
    <property type="component" value="Unassembled WGS sequence"/>
</dbReference>
<evidence type="ECO:0000313" key="2">
    <source>
        <dbReference type="Proteomes" id="UP000184164"/>
    </source>
</evidence>
<dbReference type="EMBL" id="FQUM01000004">
    <property type="protein sequence ID" value="SHF30794.1"/>
    <property type="molecule type" value="Genomic_DNA"/>
</dbReference>